<feature type="domain" description="MobA/VirD2-like nuclease" evidence="2">
    <location>
        <begin position="45"/>
        <end position="208"/>
    </location>
</feature>
<organism evidence="5 6">
    <name type="scientific">Vagococcus fluvialis bH819</name>
    <dbReference type="NCBI Taxonomy" id="1255619"/>
    <lineage>
        <taxon>Bacteria</taxon>
        <taxon>Bacillati</taxon>
        <taxon>Bacillota</taxon>
        <taxon>Bacilli</taxon>
        <taxon>Lactobacillales</taxon>
        <taxon>Enterococcaceae</taxon>
        <taxon>Vagococcus</taxon>
    </lineage>
</organism>
<dbReference type="EMBL" id="FWFD01000018">
    <property type="protein sequence ID" value="SLM87017.1"/>
    <property type="molecule type" value="Genomic_DNA"/>
</dbReference>
<accession>A0A1X6WRX0</accession>
<protein>
    <submittedName>
        <fullName evidence="5">Relaxase</fullName>
    </submittedName>
</protein>
<dbReference type="OrthoDB" id="9762440at2"/>
<dbReference type="InterPro" id="IPR021112">
    <property type="entry name" value="LtrB_C"/>
</dbReference>
<proteinExistence type="predicted"/>
<evidence type="ECO:0000313" key="5">
    <source>
        <dbReference type="EMBL" id="SLM87017.1"/>
    </source>
</evidence>
<dbReference type="InterPro" id="IPR048299">
    <property type="entry name" value="LtrB_central"/>
</dbReference>
<keyword evidence="6" id="KW-1185">Reference proteome</keyword>
<feature type="domain" description="Group II intron-interrupted relaxase LtrB C-terminal" evidence="3">
    <location>
        <begin position="431"/>
        <end position="554"/>
    </location>
</feature>
<dbReference type="RefSeq" id="WP_086952642.1">
    <property type="nucleotide sequence ID" value="NZ_FWFD01000018.1"/>
</dbReference>
<evidence type="ECO:0000313" key="6">
    <source>
        <dbReference type="Proteomes" id="UP000195918"/>
    </source>
</evidence>
<name>A0A1X6WRX0_9ENTE</name>
<dbReference type="AlphaFoldDB" id="A0A1X6WRX0"/>
<dbReference type="Pfam" id="PF20874">
    <property type="entry name" value="Relaxase_M"/>
    <property type="match status" value="1"/>
</dbReference>
<reference evidence="6" key="1">
    <citation type="submission" date="2017-02" db="EMBL/GenBank/DDBJ databases">
        <authorList>
            <person name="Dridi B."/>
        </authorList>
    </citation>
    <scope>NUCLEOTIDE SEQUENCE [LARGE SCALE GENOMIC DNA]</scope>
    <source>
        <strain evidence="6">bH819</strain>
    </source>
</reference>
<sequence>MVYTKHFPIHSFKNLKRAEKYISNADKTLVDYNEEPSRLDDLFRYIANNDKTMMKQLVSTYGVVDSETAYEEFKYTKMKAAYMTGRNYKFNSVTKKLEPPSLIDIEKKNTVLARHLIQSFSPEDNLTPEQVHEIGRKTILEFTGGEYEFVIATHTDKEHIHNHIILNTTNLETGKALPWKIAKTKGGHKDISKFNFEKISDKVASEYGARLIEKSPKNSHQKYTKWETESIYKLKIKSRLDYLIEHSSSIDDFMLKAEALNLSVNFSGKWATYRLLDEPQIKNTRGRNIVKGDPTRYNKESIEEKLKENSGIFSIEDVVENYHEKTSRVEQDFDYQITVEDWQVSHSTEKGYYLNVDVGYNEPGKLFIGSYKVDRLEDGQLNLFIKEKDFFYLMNDKHSEFNRYITGASLVRQLQRYNGQVPLKKEPVMTQLKELVYAINFLAEHDVQDGRQLRNLENQFDQALTEANETLEKLSEKMMMLHQISKLLIESEVTQQPQEVQRKLSSLLPHATLNELSYDDIKSEIASIQKSQTYLKETVKTTVKKIENVHLIQAMPNKNHEIKQERKV</sequence>
<keyword evidence="1" id="KW-0175">Coiled coil</keyword>
<dbReference type="Pfam" id="PF03432">
    <property type="entry name" value="Relaxase"/>
    <property type="match status" value="1"/>
</dbReference>
<evidence type="ECO:0000256" key="1">
    <source>
        <dbReference type="SAM" id="Coils"/>
    </source>
</evidence>
<feature type="coiled-coil region" evidence="1">
    <location>
        <begin position="453"/>
        <end position="484"/>
    </location>
</feature>
<evidence type="ECO:0000259" key="3">
    <source>
        <dbReference type="Pfam" id="PF11083"/>
    </source>
</evidence>
<dbReference type="Pfam" id="PF11083">
    <property type="entry name" value="Relaxase_C"/>
    <property type="match status" value="1"/>
</dbReference>
<dbReference type="InterPro" id="IPR005094">
    <property type="entry name" value="Endonuclease_MobA/VirD2"/>
</dbReference>
<dbReference type="Proteomes" id="UP000195918">
    <property type="component" value="Unassembled WGS sequence"/>
</dbReference>
<evidence type="ECO:0000259" key="4">
    <source>
        <dbReference type="Pfam" id="PF20874"/>
    </source>
</evidence>
<feature type="domain" description="Group II intron-interrupted relaxase LtrB central" evidence="4">
    <location>
        <begin position="333"/>
        <end position="415"/>
    </location>
</feature>
<evidence type="ECO:0000259" key="2">
    <source>
        <dbReference type="Pfam" id="PF03432"/>
    </source>
</evidence>
<gene>
    <name evidence="5" type="ORF">FM121_13045</name>
</gene>